<dbReference type="AlphaFoldDB" id="A0A8T1UK69"/>
<feature type="domain" description="CEP76 C2" evidence="2">
    <location>
        <begin position="161"/>
        <end position="254"/>
    </location>
</feature>
<gene>
    <name evidence="3" type="ORF">JG687_00005776</name>
</gene>
<accession>A0A8T1UK69</accession>
<evidence type="ECO:0000313" key="3">
    <source>
        <dbReference type="EMBL" id="KAG6964762.1"/>
    </source>
</evidence>
<organism evidence="3 4">
    <name type="scientific">Phytophthora cactorum</name>
    <dbReference type="NCBI Taxonomy" id="29920"/>
    <lineage>
        <taxon>Eukaryota</taxon>
        <taxon>Sar</taxon>
        <taxon>Stramenopiles</taxon>
        <taxon>Oomycota</taxon>
        <taxon>Peronosporomycetes</taxon>
        <taxon>Peronosporales</taxon>
        <taxon>Peronosporaceae</taxon>
        <taxon>Phytophthora</taxon>
    </lineage>
</organism>
<dbReference type="VEuPathDB" id="FungiDB:PC110_g6505"/>
<dbReference type="Pfam" id="PF15627">
    <property type="entry name" value="CEP76-C2"/>
    <property type="match status" value="1"/>
</dbReference>
<protein>
    <recommendedName>
        <fullName evidence="2">CEP76 C2 domain-containing protein</fullName>
    </recommendedName>
</protein>
<feature type="region of interest" description="Disordered" evidence="1">
    <location>
        <begin position="50"/>
        <end position="69"/>
    </location>
</feature>
<dbReference type="InterPro" id="IPR028926">
    <property type="entry name" value="CEP76-C2"/>
</dbReference>
<evidence type="ECO:0000256" key="1">
    <source>
        <dbReference type="SAM" id="MobiDB-lite"/>
    </source>
</evidence>
<dbReference type="InterPro" id="IPR052299">
    <property type="entry name" value="CEP76"/>
</dbReference>
<dbReference type="OrthoDB" id="5527234at2759"/>
<dbReference type="PANTHER" id="PTHR46436">
    <property type="entry name" value="CENTROSOMAL PROTEIN OF 76 KDA"/>
    <property type="match status" value="1"/>
</dbReference>
<comment type="caution">
    <text evidence="3">The sequence shown here is derived from an EMBL/GenBank/DDBJ whole genome shotgun (WGS) entry which is preliminary data.</text>
</comment>
<dbReference type="EMBL" id="JAENGZ010000223">
    <property type="protein sequence ID" value="KAG6964762.1"/>
    <property type="molecule type" value="Genomic_DNA"/>
</dbReference>
<reference evidence="3" key="1">
    <citation type="submission" date="2021-01" db="EMBL/GenBank/DDBJ databases">
        <title>Phytophthora aleatoria, a newly-described species from Pinus radiata is distinct from Phytophthora cactorum isolates based on comparative genomics.</title>
        <authorList>
            <person name="Mcdougal R."/>
            <person name="Panda P."/>
            <person name="Williams N."/>
            <person name="Studholme D.J."/>
        </authorList>
    </citation>
    <scope>NUCLEOTIDE SEQUENCE</scope>
    <source>
        <strain evidence="3">NZFS 3830</strain>
    </source>
</reference>
<evidence type="ECO:0000259" key="2">
    <source>
        <dbReference type="Pfam" id="PF15627"/>
    </source>
</evidence>
<dbReference type="Proteomes" id="UP000688947">
    <property type="component" value="Unassembled WGS sequence"/>
</dbReference>
<proteinExistence type="predicted"/>
<evidence type="ECO:0000313" key="4">
    <source>
        <dbReference type="Proteomes" id="UP000688947"/>
    </source>
</evidence>
<name>A0A8T1UK69_9STRA</name>
<dbReference type="PANTHER" id="PTHR46436:SF1">
    <property type="entry name" value="CENTROSOMAL PROTEIN OF 76 KDA"/>
    <property type="match status" value="1"/>
</dbReference>
<sequence length="377" mass="43265">MDEQINDAEPVKETNSNEKIRSLRAAIDAKLHEQGIYEQIRELVNSKIKVTSTDEPNSEQDPVDEGAAHSREDQLIHDVLESEVVQQLLATVRSMDMTTPERATNHEASDDDVIDLENERDVFLYLRLSAGKAFVDQLVELEQDSRNADQEDVGLDEKSYAVDVMSPWEALCLVEEPVQLDLVKVTKKLLSRDSNGTALWRELSCELLAVHRLDWRRVLCSTLQLVHFPIQLTGRMKEPVGSLDIRADLLNCKRTPSIAREARSFLNKEAIQRNASNHSFYKYAKQWWDEYRSETRQDSRQKGSNGPGEDEYTQLLAQIGSRQRLVKMFAEDEEGRYRMVCKFVAPLRAPMAVEQTKPGDLLPRYYLLEKVTLKTTR</sequence>